<evidence type="ECO:0000313" key="2">
    <source>
        <dbReference type="EMBL" id="KAK3368359.1"/>
    </source>
</evidence>
<feature type="compositionally biased region" description="Polar residues" evidence="1">
    <location>
        <begin position="317"/>
        <end position="332"/>
    </location>
</feature>
<feature type="region of interest" description="Disordered" evidence="1">
    <location>
        <begin position="572"/>
        <end position="615"/>
    </location>
</feature>
<feature type="compositionally biased region" description="Acidic residues" evidence="1">
    <location>
        <begin position="578"/>
        <end position="605"/>
    </location>
</feature>
<gene>
    <name evidence="2" type="ORF">B0H63DRAFT_534533</name>
</gene>
<dbReference type="Proteomes" id="UP001285441">
    <property type="component" value="Unassembled WGS sequence"/>
</dbReference>
<dbReference type="PANTHER" id="PTHR40619:SF3">
    <property type="entry name" value="FUNGAL STAND N-TERMINAL GOODBYE DOMAIN-CONTAINING PROTEIN"/>
    <property type="match status" value="1"/>
</dbReference>
<dbReference type="EMBL" id="JAULSW010000010">
    <property type="protein sequence ID" value="KAK3368359.1"/>
    <property type="molecule type" value="Genomic_DNA"/>
</dbReference>
<proteinExistence type="predicted"/>
<dbReference type="AlphaFoldDB" id="A0AAE0K1R6"/>
<feature type="region of interest" description="Disordered" evidence="1">
    <location>
        <begin position="301"/>
        <end position="332"/>
    </location>
</feature>
<organism evidence="2 3">
    <name type="scientific">Podospora didyma</name>
    <dbReference type="NCBI Taxonomy" id="330526"/>
    <lineage>
        <taxon>Eukaryota</taxon>
        <taxon>Fungi</taxon>
        <taxon>Dikarya</taxon>
        <taxon>Ascomycota</taxon>
        <taxon>Pezizomycotina</taxon>
        <taxon>Sordariomycetes</taxon>
        <taxon>Sordariomycetidae</taxon>
        <taxon>Sordariales</taxon>
        <taxon>Podosporaceae</taxon>
        <taxon>Podospora</taxon>
    </lineage>
</organism>
<reference evidence="2" key="1">
    <citation type="journal article" date="2023" name="Mol. Phylogenet. Evol.">
        <title>Genome-scale phylogeny and comparative genomics of the fungal order Sordariales.</title>
        <authorList>
            <person name="Hensen N."/>
            <person name="Bonometti L."/>
            <person name="Westerberg I."/>
            <person name="Brannstrom I.O."/>
            <person name="Guillou S."/>
            <person name="Cros-Aarteil S."/>
            <person name="Calhoun S."/>
            <person name="Haridas S."/>
            <person name="Kuo A."/>
            <person name="Mondo S."/>
            <person name="Pangilinan J."/>
            <person name="Riley R."/>
            <person name="LaButti K."/>
            <person name="Andreopoulos B."/>
            <person name="Lipzen A."/>
            <person name="Chen C."/>
            <person name="Yan M."/>
            <person name="Daum C."/>
            <person name="Ng V."/>
            <person name="Clum A."/>
            <person name="Steindorff A."/>
            <person name="Ohm R.A."/>
            <person name="Martin F."/>
            <person name="Silar P."/>
            <person name="Natvig D.O."/>
            <person name="Lalanne C."/>
            <person name="Gautier V."/>
            <person name="Ament-Velasquez S.L."/>
            <person name="Kruys A."/>
            <person name="Hutchinson M.I."/>
            <person name="Powell A.J."/>
            <person name="Barry K."/>
            <person name="Miller A.N."/>
            <person name="Grigoriev I.V."/>
            <person name="Debuchy R."/>
            <person name="Gladieux P."/>
            <person name="Hiltunen Thoren M."/>
            <person name="Johannesson H."/>
        </authorList>
    </citation>
    <scope>NUCLEOTIDE SEQUENCE</scope>
    <source>
        <strain evidence="2">CBS 232.78</strain>
    </source>
</reference>
<reference evidence="2" key="2">
    <citation type="submission" date="2023-06" db="EMBL/GenBank/DDBJ databases">
        <authorList>
            <consortium name="Lawrence Berkeley National Laboratory"/>
            <person name="Haridas S."/>
            <person name="Hensen N."/>
            <person name="Bonometti L."/>
            <person name="Westerberg I."/>
            <person name="Brannstrom I.O."/>
            <person name="Guillou S."/>
            <person name="Cros-Aarteil S."/>
            <person name="Calhoun S."/>
            <person name="Kuo A."/>
            <person name="Mondo S."/>
            <person name="Pangilinan J."/>
            <person name="Riley R."/>
            <person name="LaButti K."/>
            <person name="Andreopoulos B."/>
            <person name="Lipzen A."/>
            <person name="Chen C."/>
            <person name="Yanf M."/>
            <person name="Daum C."/>
            <person name="Ng V."/>
            <person name="Clum A."/>
            <person name="Steindorff A."/>
            <person name="Ohm R."/>
            <person name="Martin F."/>
            <person name="Silar P."/>
            <person name="Natvig D."/>
            <person name="Lalanne C."/>
            <person name="Gautier V."/>
            <person name="Ament-velasquez S.L."/>
            <person name="Kruys A."/>
            <person name="Hutchinson M.I."/>
            <person name="Powell A.J."/>
            <person name="Barry K."/>
            <person name="Miller A.N."/>
            <person name="Grigoriev I.V."/>
            <person name="Debuchy R."/>
            <person name="Gladieux P."/>
            <person name="Thoren M.H."/>
            <person name="Johannesson H."/>
        </authorList>
    </citation>
    <scope>NUCLEOTIDE SEQUENCE</scope>
    <source>
        <strain evidence="2">CBS 232.78</strain>
    </source>
</reference>
<comment type="caution">
    <text evidence="2">The sequence shown here is derived from an EMBL/GenBank/DDBJ whole genome shotgun (WGS) entry which is preliminary data.</text>
</comment>
<evidence type="ECO:0000256" key="1">
    <source>
        <dbReference type="SAM" id="MobiDB-lite"/>
    </source>
</evidence>
<sequence>MDTSSPIVPRRTTLTNCVAEFVETRGRAAMLSPQEVPAEEIEDIKNPNDFTIDYVLQIISKIREVRDGRHVKTCKAFIRKCYRKVEDHQGVIQAIQTMVPSDLLIASIPPTECTNKAVEKHCEHRQAVQQFLSEIPTQLDRIKRLKEIHQISLRLHSLADSVLLSIFVVLERIVDDLTRSWKGQKKSQDLKGLVKSPLAALRNSDNEKSVPHTLAEFQSHIDAFQTEVDMADIQMLFRVEQNIVELKKLMTIMREQIGIELKEGLQQSIKRIFQNSQHAPIVEEHNREELYRRCSPAFNAKTGQASVDRKALPSPPSTEQAPPSTIQRGESNQRVASKWLKKLKDFEHQPLTDIKGCLQHMELLGIDEKNISLQTPPTSLNNPLSFTSALLATALRSTSAYAVLAFFCMRRNNECIADQQSGPGGMVKNLNGQLLEFIAKNRPTVDLSPLRSEEFFSKSRKSLKDGLEMLKALFSLLPEGDIIFVVLDSLSCLSGEEDDGDQVIKILGRIVERSKHVVIKVLVSSPRVNSRVEKIADMSLHVQDLVCAQELFDVKEPRRDIAAGQIGFKKKKKGRIEEESDGDEDDTEVDTEEPECEDRDSEDDGQPSSSSSIKRVDSFNLRFNEMCTW</sequence>
<keyword evidence="3" id="KW-1185">Reference proteome</keyword>
<accession>A0AAE0K1R6</accession>
<protein>
    <submittedName>
        <fullName evidence="2">Uncharacterized protein</fullName>
    </submittedName>
</protein>
<dbReference type="PANTHER" id="PTHR40619">
    <property type="entry name" value="FUNGAL STAND N-TERMINAL GOODBYE DOMAIN-CONTAINING PROTEIN"/>
    <property type="match status" value="1"/>
</dbReference>
<evidence type="ECO:0000313" key="3">
    <source>
        <dbReference type="Proteomes" id="UP001285441"/>
    </source>
</evidence>
<name>A0AAE0K1R6_9PEZI</name>